<feature type="transmembrane region" description="Helical" evidence="9">
    <location>
        <begin position="242"/>
        <end position="263"/>
    </location>
</feature>
<dbReference type="STRING" id="6248.A0A0K0ENY1"/>
<dbReference type="PANTHER" id="PTHR11003">
    <property type="entry name" value="POTASSIUM CHANNEL, SUBFAMILY K"/>
    <property type="match status" value="1"/>
</dbReference>
<evidence type="ECO:0000256" key="5">
    <source>
        <dbReference type="ARBA" id="ARBA00023065"/>
    </source>
</evidence>
<evidence type="ECO:0000256" key="6">
    <source>
        <dbReference type="ARBA" id="ARBA00023136"/>
    </source>
</evidence>
<dbReference type="AlphaFoldDB" id="A0A0K0ENY1"/>
<comment type="subcellular location">
    <subcellularLocation>
        <location evidence="1">Membrane</location>
        <topology evidence="1">Multi-pass membrane protein</topology>
    </subcellularLocation>
</comment>
<evidence type="ECO:0000256" key="2">
    <source>
        <dbReference type="ARBA" id="ARBA00022448"/>
    </source>
</evidence>
<feature type="transmembrane region" description="Helical" evidence="9">
    <location>
        <begin position="185"/>
        <end position="206"/>
    </location>
</feature>
<dbReference type="WBParaSite" id="TCONS_00005193.p1">
    <property type="protein sequence ID" value="TCONS_00005193.p1"/>
    <property type="gene ID" value="XLOC_003533"/>
</dbReference>
<organism evidence="12">
    <name type="scientific">Strongyloides stercoralis</name>
    <name type="common">Threadworm</name>
    <dbReference type="NCBI Taxonomy" id="6248"/>
    <lineage>
        <taxon>Eukaryota</taxon>
        <taxon>Metazoa</taxon>
        <taxon>Ecdysozoa</taxon>
        <taxon>Nematoda</taxon>
        <taxon>Chromadorea</taxon>
        <taxon>Rhabditida</taxon>
        <taxon>Tylenchina</taxon>
        <taxon>Panagrolaimomorpha</taxon>
        <taxon>Strongyloidoidea</taxon>
        <taxon>Strongyloididae</taxon>
        <taxon>Strongyloides</taxon>
    </lineage>
</organism>
<keyword evidence="2 8" id="KW-0813">Transport</keyword>
<dbReference type="GO" id="GO:0005886">
    <property type="term" value="C:plasma membrane"/>
    <property type="evidence" value="ECO:0007669"/>
    <property type="project" value="TreeGrafter"/>
</dbReference>
<dbReference type="PRINTS" id="PR01333">
    <property type="entry name" value="2POREKCHANEL"/>
</dbReference>
<keyword evidence="6 9" id="KW-0472">Membrane</keyword>
<evidence type="ECO:0000313" key="11">
    <source>
        <dbReference type="Proteomes" id="UP000035681"/>
    </source>
</evidence>
<dbReference type="Pfam" id="PF07885">
    <property type="entry name" value="Ion_trans_2"/>
    <property type="match status" value="1"/>
</dbReference>
<comment type="similarity">
    <text evidence="8">Belongs to the two pore domain potassium channel (TC 1.A.1.8) family.</text>
</comment>
<evidence type="ECO:0000256" key="7">
    <source>
        <dbReference type="ARBA" id="ARBA00023303"/>
    </source>
</evidence>
<keyword evidence="7 8" id="KW-0407">Ion channel</keyword>
<feature type="transmembrane region" description="Helical" evidence="9">
    <location>
        <begin position="143"/>
        <end position="164"/>
    </location>
</feature>
<dbReference type="Proteomes" id="UP000035681">
    <property type="component" value="Unplaced"/>
</dbReference>
<dbReference type="SUPFAM" id="SSF81324">
    <property type="entry name" value="Voltage-gated potassium channels"/>
    <property type="match status" value="1"/>
</dbReference>
<dbReference type="InterPro" id="IPR013099">
    <property type="entry name" value="K_chnl_dom"/>
</dbReference>
<dbReference type="PANTHER" id="PTHR11003:SF335">
    <property type="entry name" value="POTASSIUM CHANNEL DOMAIN-CONTAINING PROTEIN"/>
    <property type="match status" value="1"/>
</dbReference>
<evidence type="ECO:0000256" key="1">
    <source>
        <dbReference type="ARBA" id="ARBA00004141"/>
    </source>
</evidence>
<evidence type="ECO:0000256" key="3">
    <source>
        <dbReference type="ARBA" id="ARBA00022692"/>
    </source>
</evidence>
<proteinExistence type="inferred from homology"/>
<keyword evidence="3 8" id="KW-0812">Transmembrane</keyword>
<dbReference type="GO" id="GO:0030322">
    <property type="term" value="P:stabilization of membrane potential"/>
    <property type="evidence" value="ECO:0007669"/>
    <property type="project" value="TreeGrafter"/>
</dbReference>
<feature type="domain" description="Potassium channel" evidence="10">
    <location>
        <begin position="109"/>
        <end position="162"/>
    </location>
</feature>
<feature type="transmembrane region" description="Helical" evidence="9">
    <location>
        <begin position="12"/>
        <end position="35"/>
    </location>
</feature>
<dbReference type="Gene3D" id="1.10.287.70">
    <property type="match status" value="1"/>
</dbReference>
<evidence type="ECO:0000256" key="4">
    <source>
        <dbReference type="ARBA" id="ARBA00022989"/>
    </source>
</evidence>
<name>A0A0K0ENY1_STRER</name>
<reference evidence="12" key="1">
    <citation type="submission" date="2015-08" db="UniProtKB">
        <authorList>
            <consortium name="WormBaseParasite"/>
        </authorList>
    </citation>
    <scope>IDENTIFICATION</scope>
</reference>
<evidence type="ECO:0000313" key="13">
    <source>
        <dbReference type="WBParaSite" id="TCONS_00005193.p1"/>
    </source>
</evidence>
<keyword evidence="5 8" id="KW-0406">Ion transport</keyword>
<dbReference type="GO" id="GO:0015271">
    <property type="term" value="F:outward rectifier potassium channel activity"/>
    <property type="evidence" value="ECO:0007669"/>
    <property type="project" value="TreeGrafter"/>
</dbReference>
<sequence length="318" mass="37647">MEEVIKITSYKLRLYVYFIIVVLSLIIGTLLFYYIEKDDATKVYEDYINRCSLTKENVIKTLNDEFLNKKERILRENNIDNKIKDEFHNNVVTLFNRIDECHRAKESKKVHNFDISKSAVFTFSILSRIGYGTVYPHTYAGHIFFFIFGIITIPIFISFYVELYESIMNSNQVYRKNNVSRKLSRINMAIIILIVVGISSVLNHIFELTLINKSLTIGDHILFFYDSVSKIGLGSYEPDDSIRFLLVEVPLIFIGIAFFSLYVNTVEQYIRHDLPYHITRKFKESKFLKEKWLKYIVKDVEKRNLYLLSDYRNTKQDF</sequence>
<keyword evidence="4 9" id="KW-1133">Transmembrane helix</keyword>
<evidence type="ECO:0000256" key="8">
    <source>
        <dbReference type="RuleBase" id="RU003857"/>
    </source>
</evidence>
<evidence type="ECO:0000259" key="10">
    <source>
        <dbReference type="Pfam" id="PF07885"/>
    </source>
</evidence>
<dbReference type="InterPro" id="IPR003280">
    <property type="entry name" value="2pore_dom_K_chnl"/>
</dbReference>
<dbReference type="WBParaSite" id="SSTP_0001116800.1">
    <property type="protein sequence ID" value="SSTP_0001116800.1"/>
    <property type="gene ID" value="SSTP_0001116800"/>
</dbReference>
<evidence type="ECO:0000256" key="9">
    <source>
        <dbReference type="SAM" id="Phobius"/>
    </source>
</evidence>
<evidence type="ECO:0000313" key="12">
    <source>
        <dbReference type="WBParaSite" id="SSTP_0001116800.1"/>
    </source>
</evidence>
<keyword evidence="11" id="KW-1185">Reference proteome</keyword>
<dbReference type="GO" id="GO:0022841">
    <property type="term" value="F:potassium ion leak channel activity"/>
    <property type="evidence" value="ECO:0007669"/>
    <property type="project" value="TreeGrafter"/>
</dbReference>
<accession>A0A0K0ENY1</accession>
<protein>
    <submittedName>
        <fullName evidence="12 13">Ion_trans_2 domain-containing protein</fullName>
    </submittedName>
</protein>